<dbReference type="Pfam" id="PF15902">
    <property type="entry name" value="Sortilin-Vps10"/>
    <property type="match status" value="1"/>
</dbReference>
<dbReference type="OrthoDB" id="9757809at2"/>
<dbReference type="RefSeq" id="WP_090165268.1">
    <property type="nucleotide sequence ID" value="NZ_FOFB01000002.1"/>
</dbReference>
<accession>A0A1H9AFM4</accession>
<evidence type="ECO:0000259" key="3">
    <source>
        <dbReference type="Pfam" id="PF15902"/>
    </source>
</evidence>
<dbReference type="InterPro" id="IPR036278">
    <property type="entry name" value="Sialidase_sf"/>
</dbReference>
<name>A0A1H9AFM4_9BACT</name>
<evidence type="ECO:0000256" key="2">
    <source>
        <dbReference type="SAM" id="SignalP"/>
    </source>
</evidence>
<sequence length="1006" mass="111345">MKKAIVLLLFCLLTVAELPAQIKLDHLEYRNLGPTRGGRATAVAGVRTQPNVYYMGATGGGVWKTEDYGTSWTNVSDGFFDTPSIGAIRVAQNDPNIVYVGTGSDGLRSNVIAGKGVYKSVDAGKSWKHIGLKNAGQIGAVEIHPTNHNIAFVAAIGNAFAPNPERGVFRTKDGGKSWEKVLFISEQTGAADLEFMPSNPDIIYATVWRAERKPWTIISGGEEHGIYKSVDGGDNWTKLEEGLPSGIVGKIDLAVSPANPSLLYALIEAPNDKGGLYRSNDQGESFIHVSNDKNLSIRPFYYTNLDVDPQDTDILYVLSTPYLKSTDGGEKWERLNPPHGDNHDMWINPDNPRLFIQANDGGANVTHNGGETWSTQLNQPTAELYTLEVDDQYPYWLYAGQQDNYTTISVPSLPPYSHQAGAIGLVMNTGGCETGPAVPKPGNPDIVYSNCKGRFSVYNKTTGQEQSYDVGAAFMYGHNPKELKFRFQRVSPIHVSPHDPEVIYHTSQFVHKTTDEGKTWEIISPDLTAFEDDKQVISGSPITRDITGEEFYSTIYAIRESAVEKGLIWVGANDGPVHLTRDGGANWKNVTPADLPGGGRIDCVEPSPHQAGKAYFTSMRYQLGDWKPYIYKTTNYGKSWELLTSGENGIPADHPVRVVREDPDREGLLYAGTEFGLFISFDDGINWQSFQRNLPVTPISDIKVHRKDLVLATMGRSFWVMDNLSSLHQGAEQLAASSPARLFRPRDQVRYRYRGRSGSEHVDYLLPGMDIDYYLPEGVTEPLKLEFLNATGKVVRTLVSDNKDGEPAKVVRDMATNDVAYNLNSSLSTEPGLHRFSWDMRHHGSWDASERRRYAGGPMVSPGTYTVRLTVGDKTMEESFALQLDPKVAASGVSLADVQQQESVALDIIALLSELKKMAHEIEEKLEALKAKETLTATEQKQLAQLQQLHEQLVTAKGTYQKPMLISQVSYLYGIVRRADQLPGRDVFERLEVLKGEKVKLSERGD</sequence>
<dbReference type="InterPro" id="IPR015943">
    <property type="entry name" value="WD40/YVTN_repeat-like_dom_sf"/>
</dbReference>
<keyword evidence="5" id="KW-1185">Reference proteome</keyword>
<feature type="domain" description="Sortilin N-terminal" evidence="3">
    <location>
        <begin position="117"/>
        <end position="242"/>
    </location>
</feature>
<evidence type="ECO:0000313" key="5">
    <source>
        <dbReference type="Proteomes" id="UP000199021"/>
    </source>
</evidence>
<dbReference type="Gene3D" id="2.60.40.4070">
    <property type="match status" value="1"/>
</dbReference>
<dbReference type="PANTHER" id="PTHR12106">
    <property type="entry name" value="SORTILIN RELATED"/>
    <property type="match status" value="1"/>
</dbReference>
<gene>
    <name evidence="4" type="ORF">SAMN05444359_10281</name>
</gene>
<dbReference type="InParanoid" id="A0A1H9AFM4"/>
<dbReference type="STRING" id="478744.SAMN05444359_10281"/>
<proteinExistence type="predicted"/>
<dbReference type="CDD" id="cd15482">
    <property type="entry name" value="Sialidase_non-viral"/>
    <property type="match status" value="2"/>
</dbReference>
<dbReference type="InterPro" id="IPR050310">
    <property type="entry name" value="VPS10-sortilin"/>
</dbReference>
<keyword evidence="4" id="KW-0675">Receptor</keyword>
<dbReference type="EMBL" id="FOFB01000002">
    <property type="protein sequence ID" value="SEP75526.1"/>
    <property type="molecule type" value="Genomic_DNA"/>
</dbReference>
<feature type="chain" id="PRO_5011582708" evidence="2">
    <location>
        <begin position="21"/>
        <end position="1006"/>
    </location>
</feature>
<keyword evidence="1" id="KW-0677">Repeat</keyword>
<reference evidence="5" key="1">
    <citation type="submission" date="2016-10" db="EMBL/GenBank/DDBJ databases">
        <authorList>
            <person name="Varghese N."/>
            <person name="Submissions S."/>
        </authorList>
    </citation>
    <scope>NUCLEOTIDE SEQUENCE [LARGE SCALE GENOMIC DNA]</scope>
    <source>
        <strain evidence="5">DSM 24740</strain>
    </source>
</reference>
<dbReference type="Gene3D" id="2.130.10.10">
    <property type="entry name" value="YVTN repeat-like/Quinoprotein amine dehydrogenase"/>
    <property type="match status" value="3"/>
</dbReference>
<keyword evidence="2" id="KW-0732">Signal</keyword>
<organism evidence="4 5">
    <name type="scientific">Neolewinella agarilytica</name>
    <dbReference type="NCBI Taxonomy" id="478744"/>
    <lineage>
        <taxon>Bacteria</taxon>
        <taxon>Pseudomonadati</taxon>
        <taxon>Bacteroidota</taxon>
        <taxon>Saprospiria</taxon>
        <taxon>Saprospirales</taxon>
        <taxon>Lewinellaceae</taxon>
        <taxon>Neolewinella</taxon>
    </lineage>
</organism>
<evidence type="ECO:0000313" key="4">
    <source>
        <dbReference type="EMBL" id="SEP75526.1"/>
    </source>
</evidence>
<dbReference type="SUPFAM" id="SSF50939">
    <property type="entry name" value="Sialidases"/>
    <property type="match status" value="2"/>
</dbReference>
<dbReference type="Proteomes" id="UP000199021">
    <property type="component" value="Unassembled WGS sequence"/>
</dbReference>
<dbReference type="AlphaFoldDB" id="A0A1H9AFM4"/>
<evidence type="ECO:0000256" key="1">
    <source>
        <dbReference type="ARBA" id="ARBA00022737"/>
    </source>
</evidence>
<feature type="signal peptide" evidence="2">
    <location>
        <begin position="1"/>
        <end position="20"/>
    </location>
</feature>
<dbReference type="InterPro" id="IPR031778">
    <property type="entry name" value="Sortilin_N"/>
</dbReference>
<protein>
    <submittedName>
        <fullName evidence="4">Sortilin, neurotensin receptor 3</fullName>
    </submittedName>
</protein>
<dbReference type="PANTHER" id="PTHR12106:SF27">
    <property type="entry name" value="SORTILIN-RELATED RECEPTOR"/>
    <property type="match status" value="1"/>
</dbReference>